<dbReference type="GO" id="GO:0061343">
    <property type="term" value="P:cell adhesion involved in heart morphogenesis"/>
    <property type="evidence" value="ECO:0007669"/>
    <property type="project" value="TreeGrafter"/>
</dbReference>
<keyword evidence="3" id="KW-1185">Reference proteome</keyword>
<dbReference type="EMBL" id="JAUNZN010000002">
    <property type="protein sequence ID" value="KAK4825509.1"/>
    <property type="molecule type" value="Genomic_DNA"/>
</dbReference>
<gene>
    <name evidence="2" type="ORF">QYF61_000022</name>
</gene>
<evidence type="ECO:0000313" key="2">
    <source>
        <dbReference type="EMBL" id="KAK4825509.1"/>
    </source>
</evidence>
<dbReference type="AlphaFoldDB" id="A0AAN7NG11"/>
<feature type="region of interest" description="Disordered" evidence="1">
    <location>
        <begin position="57"/>
        <end position="79"/>
    </location>
</feature>
<dbReference type="GO" id="GO:0007508">
    <property type="term" value="P:larval heart development"/>
    <property type="evidence" value="ECO:0007669"/>
    <property type="project" value="TreeGrafter"/>
</dbReference>
<sequence>MVSTQQKAVFSALATTDVATQTELPQKHAAIQVSGCRECRSLSLVAQYNRYEALDMEGQSRDDVDESPSTPELRAATVEGTDRPSLLIHGSVAGVTSTILGFFDNGMAYTAPGLLASDGIHLSQRGKKHTGYTPAQFYGDEPVTPEVIANRETPVKYLKGIKRCSSKKVTQPTAQMKCLYTNGCNMGNKQEEWQATVLLESYDLIAIAETWWDKSHDWSGCRWLQAVQKGQARKEGQRYCPLHQEMDKCEDLSLKNSHDQVESFWGKNEMHRQWKQGEVSWEEYRDAAPLCRDGIRKAKAQLELNLAGDAKNNKKGFYRYVSQKRKVKESVPPQSARLANW</sequence>
<organism evidence="2 3">
    <name type="scientific">Mycteria americana</name>
    <name type="common">Wood stork</name>
    <dbReference type="NCBI Taxonomy" id="33587"/>
    <lineage>
        <taxon>Eukaryota</taxon>
        <taxon>Metazoa</taxon>
        <taxon>Chordata</taxon>
        <taxon>Craniata</taxon>
        <taxon>Vertebrata</taxon>
        <taxon>Euteleostomi</taxon>
        <taxon>Archelosauria</taxon>
        <taxon>Archosauria</taxon>
        <taxon>Dinosauria</taxon>
        <taxon>Saurischia</taxon>
        <taxon>Theropoda</taxon>
        <taxon>Coelurosauria</taxon>
        <taxon>Aves</taxon>
        <taxon>Neognathae</taxon>
        <taxon>Neoaves</taxon>
        <taxon>Aequornithes</taxon>
        <taxon>Ciconiiformes</taxon>
        <taxon>Ciconiidae</taxon>
        <taxon>Mycteria</taxon>
    </lineage>
</organism>
<reference evidence="2 3" key="1">
    <citation type="journal article" date="2023" name="J. Hered.">
        <title>Chromosome-level genome of the wood stork (Mycteria americana) provides insight into avian chromosome evolution.</title>
        <authorList>
            <person name="Flamio R. Jr."/>
            <person name="Ramstad K.M."/>
        </authorList>
    </citation>
    <scope>NUCLEOTIDE SEQUENCE [LARGE SCALE GENOMIC DNA]</scope>
    <source>
        <strain evidence="2">JAX WOST 10</strain>
    </source>
</reference>
<evidence type="ECO:0000313" key="3">
    <source>
        <dbReference type="Proteomes" id="UP001333110"/>
    </source>
</evidence>
<evidence type="ECO:0000256" key="1">
    <source>
        <dbReference type="SAM" id="MobiDB-lite"/>
    </source>
</evidence>
<protein>
    <submittedName>
        <fullName evidence="2">Uncharacterized protein</fullName>
    </submittedName>
</protein>
<name>A0AAN7NG11_MYCAM</name>
<dbReference type="PANTHER" id="PTHR33395">
    <property type="entry name" value="TRANSCRIPTASE, PUTATIVE-RELATED-RELATED"/>
    <property type="match status" value="1"/>
</dbReference>
<proteinExistence type="predicted"/>
<dbReference type="GO" id="GO:0031012">
    <property type="term" value="C:extracellular matrix"/>
    <property type="evidence" value="ECO:0007669"/>
    <property type="project" value="TreeGrafter"/>
</dbReference>
<accession>A0AAN7NG11</accession>
<dbReference type="PANTHER" id="PTHR33395:SF22">
    <property type="entry name" value="REVERSE TRANSCRIPTASE DOMAIN-CONTAINING PROTEIN"/>
    <property type="match status" value="1"/>
</dbReference>
<dbReference type="Proteomes" id="UP001333110">
    <property type="component" value="Unassembled WGS sequence"/>
</dbReference>
<comment type="caution">
    <text evidence="2">The sequence shown here is derived from an EMBL/GenBank/DDBJ whole genome shotgun (WGS) entry which is preliminary data.</text>
</comment>